<evidence type="ECO:0000259" key="3">
    <source>
        <dbReference type="PROSITE" id="PS50102"/>
    </source>
</evidence>
<dbReference type="InterPro" id="IPR000504">
    <property type="entry name" value="RRM_dom"/>
</dbReference>
<evidence type="ECO:0000313" key="4">
    <source>
        <dbReference type="EMBL" id="KAA6363790.1"/>
    </source>
</evidence>
<evidence type="ECO:0000256" key="1">
    <source>
        <dbReference type="PROSITE-ProRule" id="PRU00176"/>
    </source>
</evidence>
<dbReference type="InterPro" id="IPR035979">
    <property type="entry name" value="RBD_domain_sf"/>
</dbReference>
<dbReference type="PROSITE" id="PS50102">
    <property type="entry name" value="RRM"/>
    <property type="match status" value="1"/>
</dbReference>
<dbReference type="PANTHER" id="PTHR48037">
    <property type="entry name" value="ATPASE E1"/>
    <property type="match status" value="1"/>
</dbReference>
<comment type="caution">
    <text evidence="4">The sequence shown here is derived from an EMBL/GenBank/DDBJ whole genome shotgun (WGS) entry which is preliminary data.</text>
</comment>
<evidence type="ECO:0000313" key="6">
    <source>
        <dbReference type="Proteomes" id="UP000324800"/>
    </source>
</evidence>
<organism evidence="4 6">
    <name type="scientific">Streblomastix strix</name>
    <dbReference type="NCBI Taxonomy" id="222440"/>
    <lineage>
        <taxon>Eukaryota</taxon>
        <taxon>Metamonada</taxon>
        <taxon>Preaxostyla</taxon>
        <taxon>Oxymonadida</taxon>
        <taxon>Streblomastigidae</taxon>
        <taxon>Streblomastix</taxon>
    </lineage>
</organism>
<keyword evidence="1" id="KW-0694">RNA-binding</keyword>
<dbReference type="SUPFAM" id="SSF54928">
    <property type="entry name" value="RNA-binding domain, RBD"/>
    <property type="match status" value="1"/>
</dbReference>
<evidence type="ECO:0000256" key="2">
    <source>
        <dbReference type="SAM" id="MobiDB-lite"/>
    </source>
</evidence>
<name>A0A5J4U0V4_9EUKA</name>
<proteinExistence type="predicted"/>
<dbReference type="SMART" id="SM00360">
    <property type="entry name" value="RRM"/>
    <property type="match status" value="1"/>
</dbReference>
<feature type="region of interest" description="Disordered" evidence="2">
    <location>
        <begin position="98"/>
        <end position="119"/>
    </location>
</feature>
<dbReference type="AlphaFoldDB" id="A0A5J4U0V4"/>
<sequence>MDRRTLYVGGLDQAVDRNVLQNVFSSFGELIGIHYPNSTDQEEQHRGFAFIEFENADDAKEAMFNLNGSVLYNSVLHVNLSRASGNLVYSENQYKRPTFEQEGETEMEIAQFSNSEQNK</sequence>
<dbReference type="OrthoDB" id="193499at2759"/>
<dbReference type="EMBL" id="SNRW01001547">
    <property type="protein sequence ID" value="KAA6395978.1"/>
    <property type="molecule type" value="Genomic_DNA"/>
</dbReference>
<feature type="domain" description="RRM" evidence="3">
    <location>
        <begin position="4"/>
        <end position="83"/>
    </location>
</feature>
<dbReference type="Gene3D" id="3.30.70.330">
    <property type="match status" value="1"/>
</dbReference>
<accession>A0A5J4U0V4</accession>
<gene>
    <name evidence="5" type="ORF">EZS28_008493</name>
    <name evidence="4" type="ORF">EZS28_040683</name>
</gene>
<dbReference type="GO" id="GO:0003723">
    <property type="term" value="F:RNA binding"/>
    <property type="evidence" value="ECO:0007669"/>
    <property type="project" value="UniProtKB-UniRule"/>
</dbReference>
<reference evidence="4 6" key="1">
    <citation type="submission" date="2019-03" db="EMBL/GenBank/DDBJ databases">
        <title>Single cell metagenomics reveals metabolic interactions within the superorganism composed of flagellate Streblomastix strix and complex community of Bacteroidetes bacteria on its surface.</title>
        <authorList>
            <person name="Treitli S.C."/>
            <person name="Kolisko M."/>
            <person name="Husnik F."/>
            <person name="Keeling P."/>
            <person name="Hampl V."/>
        </authorList>
    </citation>
    <scope>NUCLEOTIDE SEQUENCE [LARGE SCALE GENOMIC DNA]</scope>
    <source>
        <strain evidence="4">ST1C</strain>
    </source>
</reference>
<dbReference type="Proteomes" id="UP000324800">
    <property type="component" value="Unassembled WGS sequence"/>
</dbReference>
<evidence type="ECO:0000313" key="5">
    <source>
        <dbReference type="EMBL" id="KAA6395978.1"/>
    </source>
</evidence>
<protein>
    <recommendedName>
        <fullName evidence="3">RRM domain-containing protein</fullName>
    </recommendedName>
</protein>
<dbReference type="PANTHER" id="PTHR48037:SF1">
    <property type="entry name" value="RRM DOMAIN-CONTAINING PROTEIN"/>
    <property type="match status" value="1"/>
</dbReference>
<dbReference type="EMBL" id="SNRW01022472">
    <property type="protein sequence ID" value="KAA6363790.1"/>
    <property type="molecule type" value="Genomic_DNA"/>
</dbReference>
<dbReference type="Pfam" id="PF00076">
    <property type="entry name" value="RRM_1"/>
    <property type="match status" value="1"/>
</dbReference>
<dbReference type="InterPro" id="IPR012677">
    <property type="entry name" value="Nucleotide-bd_a/b_plait_sf"/>
</dbReference>